<dbReference type="PROSITE" id="PS51318">
    <property type="entry name" value="TAT"/>
    <property type="match status" value="1"/>
</dbReference>
<dbReference type="OrthoDB" id="8156917at2"/>
<sequence>MVSRRKFIRIMGVGGGVAALTAGGGYWAMTRGAMPDSAVAPWRAPGQGIDDPRIRAAAHALLAPNPHNMQPWLLRLEGDNALTLHVDLDRLLPETDPPGRQILIGHGTFLEIYRMAAAESGHRAEIELLPEGSFAPERLDGRPVARLRLVRDPVVIRDPLFAAVGTRRSNKETYDIARPVTDGELAALTGPGLHGARVMGSNDPALRPVLRDLMEAGLRREIETPRTFRESIDLMRLGPEEIARNPDGIELAGPMIWWGTRLGFVSREAIATPGTQSFQIGLDMARDQAQTAMGFAWVVSPDNSRASQIRAGMDYVRLNLQATVSGVALHPMSQLLQEYPEMADLQARLLDALAAEPPAHVQMLVRLGHAAAPGPTPRRPVAAIVRA</sequence>
<dbReference type="Gene3D" id="3.40.109.10">
    <property type="entry name" value="NADH Oxidase"/>
    <property type="match status" value="1"/>
</dbReference>
<keyword evidence="1" id="KW-0812">Transmembrane</keyword>
<protein>
    <submittedName>
        <fullName evidence="2">Twin-arginine translocation pathway signal protein</fullName>
    </submittedName>
</protein>
<name>A0A2M9FX97_9PROT</name>
<dbReference type="GO" id="GO:0016491">
    <property type="term" value="F:oxidoreductase activity"/>
    <property type="evidence" value="ECO:0007669"/>
    <property type="project" value="InterPro"/>
</dbReference>
<reference evidence="2 3" key="1">
    <citation type="submission" date="2017-11" db="EMBL/GenBank/DDBJ databases">
        <title>Draft genome sequence of Rhizobiales bacterium SY3-13.</title>
        <authorList>
            <person name="Sun C."/>
        </authorList>
    </citation>
    <scope>NUCLEOTIDE SEQUENCE [LARGE SCALE GENOMIC DNA]</scope>
    <source>
        <strain evidence="2 3">SY3-13</strain>
    </source>
</reference>
<keyword evidence="3" id="KW-1185">Reference proteome</keyword>
<evidence type="ECO:0000256" key="1">
    <source>
        <dbReference type="SAM" id="Phobius"/>
    </source>
</evidence>
<gene>
    <name evidence="2" type="ORF">CVT23_18795</name>
</gene>
<dbReference type="Proteomes" id="UP000229498">
    <property type="component" value="Unassembled WGS sequence"/>
</dbReference>
<proteinExistence type="predicted"/>
<evidence type="ECO:0000313" key="2">
    <source>
        <dbReference type="EMBL" id="PJK28085.1"/>
    </source>
</evidence>
<dbReference type="InterPro" id="IPR000415">
    <property type="entry name" value="Nitroreductase-like"/>
</dbReference>
<comment type="caution">
    <text evidence="2">The sequence shown here is derived from an EMBL/GenBank/DDBJ whole genome shotgun (WGS) entry which is preliminary data.</text>
</comment>
<dbReference type="AlphaFoldDB" id="A0A2M9FX97"/>
<feature type="transmembrane region" description="Helical" evidence="1">
    <location>
        <begin position="7"/>
        <end position="29"/>
    </location>
</feature>
<dbReference type="NCBIfam" id="NF047509">
    <property type="entry name" value="Rv3131_FMN_oxido"/>
    <property type="match status" value="1"/>
</dbReference>
<organism evidence="2 3">
    <name type="scientific">Minwuia thermotolerans</name>
    <dbReference type="NCBI Taxonomy" id="2056226"/>
    <lineage>
        <taxon>Bacteria</taxon>
        <taxon>Pseudomonadati</taxon>
        <taxon>Pseudomonadota</taxon>
        <taxon>Alphaproteobacteria</taxon>
        <taxon>Minwuiales</taxon>
        <taxon>Minwuiaceae</taxon>
        <taxon>Minwuia</taxon>
    </lineage>
</organism>
<dbReference type="EMBL" id="PHIG01000048">
    <property type="protein sequence ID" value="PJK28085.1"/>
    <property type="molecule type" value="Genomic_DNA"/>
</dbReference>
<dbReference type="RefSeq" id="WP_109792934.1">
    <property type="nucleotide sequence ID" value="NZ_PHIG01000048.1"/>
</dbReference>
<accession>A0A2M9FX97</accession>
<dbReference type="SUPFAM" id="SSF55469">
    <property type="entry name" value="FMN-dependent nitroreductase-like"/>
    <property type="match status" value="1"/>
</dbReference>
<evidence type="ECO:0000313" key="3">
    <source>
        <dbReference type="Proteomes" id="UP000229498"/>
    </source>
</evidence>
<keyword evidence="1" id="KW-0472">Membrane</keyword>
<dbReference type="InterPro" id="IPR006311">
    <property type="entry name" value="TAT_signal"/>
</dbReference>
<keyword evidence="1" id="KW-1133">Transmembrane helix</keyword>